<sequence>MLTGPVLNPQVIQGKGRPRGAFGGSKTSKSVMSSTKRLPSAFELPTSSAPSIMETSALRTHPAILETVIEIPVEQRSALNHQQYTTRYGRVVTRVGLQRINDIGDTYEPGTARERGYHVGISSIYHTDSIEETATLVNLAIQSGRSVEVVDVEGDSQATQDCIEVMM</sequence>
<name>A0A3E2H5C5_SCYLI</name>
<keyword evidence="3" id="KW-1185">Reference proteome</keyword>
<gene>
    <name evidence="2" type="ORF">B7463_g7739</name>
</gene>
<evidence type="ECO:0000256" key="1">
    <source>
        <dbReference type="SAM" id="MobiDB-lite"/>
    </source>
</evidence>
<feature type="non-terminal residue" evidence="2">
    <location>
        <position position="1"/>
    </location>
</feature>
<organism evidence="2 3">
    <name type="scientific">Scytalidium lignicola</name>
    <name type="common">Hyphomycete</name>
    <dbReference type="NCBI Taxonomy" id="5539"/>
    <lineage>
        <taxon>Eukaryota</taxon>
        <taxon>Fungi</taxon>
        <taxon>Dikarya</taxon>
        <taxon>Ascomycota</taxon>
        <taxon>Pezizomycotina</taxon>
        <taxon>Leotiomycetes</taxon>
        <taxon>Leotiomycetes incertae sedis</taxon>
        <taxon>Scytalidium</taxon>
    </lineage>
</organism>
<proteinExistence type="predicted"/>
<reference evidence="2 3" key="1">
    <citation type="submission" date="2018-05" db="EMBL/GenBank/DDBJ databases">
        <title>Draft genome sequence of Scytalidium lignicola DSM 105466, a ubiquitous saprotrophic fungus.</title>
        <authorList>
            <person name="Buettner E."/>
            <person name="Gebauer A.M."/>
            <person name="Hofrichter M."/>
            <person name="Liers C."/>
            <person name="Kellner H."/>
        </authorList>
    </citation>
    <scope>NUCLEOTIDE SEQUENCE [LARGE SCALE GENOMIC DNA]</scope>
    <source>
        <strain evidence="2 3">DSM 105466</strain>
    </source>
</reference>
<dbReference type="EMBL" id="NCSJ02000157">
    <property type="protein sequence ID" value="RFU28605.1"/>
    <property type="molecule type" value="Genomic_DNA"/>
</dbReference>
<accession>A0A3E2H5C5</accession>
<comment type="caution">
    <text evidence="2">The sequence shown here is derived from an EMBL/GenBank/DDBJ whole genome shotgun (WGS) entry which is preliminary data.</text>
</comment>
<dbReference type="Proteomes" id="UP000258309">
    <property type="component" value="Unassembled WGS sequence"/>
</dbReference>
<dbReference type="AlphaFoldDB" id="A0A3E2H5C5"/>
<dbReference type="STRING" id="5539.A0A3E2H5C5"/>
<feature type="compositionally biased region" description="Low complexity" evidence="1">
    <location>
        <begin position="25"/>
        <end position="36"/>
    </location>
</feature>
<feature type="region of interest" description="Disordered" evidence="1">
    <location>
        <begin position="1"/>
        <end position="46"/>
    </location>
</feature>
<evidence type="ECO:0000313" key="2">
    <source>
        <dbReference type="EMBL" id="RFU28605.1"/>
    </source>
</evidence>
<protein>
    <submittedName>
        <fullName evidence="2">Uncharacterized protein</fullName>
    </submittedName>
</protein>
<feature type="non-terminal residue" evidence="2">
    <location>
        <position position="167"/>
    </location>
</feature>
<evidence type="ECO:0000313" key="3">
    <source>
        <dbReference type="Proteomes" id="UP000258309"/>
    </source>
</evidence>